<sequence>MEGPDTATPDAELRQTISVPAPRSEAEQGSVPFFSEALSPANLSPLLTPCSTPQYIPPIPDDISGWLKSLDAKVSWGAQSRLWLTRIALLLQGFVVTGLACCSDSLNLGVLSVLVLSVVSWGIIERRWWLPAASHHSPNSEAERQRHGGRFALHPCVTLTLLFELISPQAAIWGPALGTPESAGVAGWTMDATPKAVLTVRLVSSAICWLLSAALELPPADMFLITCIDVGLSVGTMASLRRYDVFSEDTVLAAASSAALFLVAVARCLPERREQRLGFPAKCRTSGRDVRHTVRGESLARPEKVSKTVRPSSQSSQAQVLSCGDCENRRETTAGEGSRLAPENYHTGRGTGQTDLADAATTRLSTQPVSGSRQTSLLAYPGESLWSSFQTRHFTHECLSRTISNQWGAGVSPEPPRSNAKRRRNELGSDRGTGNDSWEVLHTTQHGAAVRSDNAKSCWFCIQPVHPPTGGVEQLAREYAGETLNKHNPASEEFRAASAEAEIAAARVILRSAHALIVDSIGQCENIERKVLRGEAGTDGKQTHTRPLLSAAFSLFESDFQHLTGVLKFSEASLRGVMPLLEQCTFSEVSEGSRNAANNSVYLKAHLDGPLLRIHNPCRSEPAQIVKCHSCKRPSDACSLQQTSDTSTGGFSPTAHTDPHICGDVAALCPFRLRPHEQKPFDLLELLATFSTGSKVLACKVGCEAAVHVENQLILHASGHVSEFQSSSNAASAENSSGHDGMKLTARSTREKRPQRTSRMSRAGLSENIPTLLSGTSYSSSKVDAAVEEARCLSSEEKGHTNKPGTLTSDPEPAEAEPTKVAAESAGDSTSILCGRPGHRLDEELRLWVVGNGSELLVVLNMLFAALLEAVTPCTCVKLIVGAGQAKSEKGPLRDSGQLQEAPATLPDTESQGLLPIEPKEIGHGNTEDAATDASFEGKGPSPRVRITRQDRYRKFWLPVRFDFCLTVPEHTGSAASSPEHTPHGRGKHIDGPQSSPGDAGTAVMKVIQNCLSRQGAVGEGGVPFSLRTDSSGNCPPTVGGVSAAPSKKRSNQESELITLGVQSPWGHRREPRVVSKDADCRPVCPTSLQNSVHSLGCDAISRAGSSSENRLYPCDSSRDDGTDRSGCIHYLAKNRQTFVGRVPEKWRIAGRQAGEETSKLRSRMQAVETHIRLCRFIIENHLGGHMGISYFSAPSSWWVDGDASSLGTPRQIDVKDTEKRRSSDTTRTGVSVFFCVPLLRRDPVVGCDGEDRHKWPSAHAHGSVTEAGEAGTRPKGIGSPSEVFKNWEPLAGLTCSPSPSAKWPRKGVETGVAQNCGKGVHKLDNGGVVEQSQREIYDSTNLVVCRREDPFAGTGKASAPTTPDAIGRSLHSGHKRQQPGQVERDGDYAVAYKGDGTGASLPGRTTSFSEISSNSKTLNEERSTSATVPFDRISQRAVGQSGLGHGDSPRLAHPSAAPALESSHDGPMVHKLMRGQEEVTRRQKQRLDDREEEALTADLDRQQCVLRELQERLPAQEGNGAEVGKRSATREILLKAAAKNTSTRHRHCQSEQGADIGPQSCHGRKSPVVLGPLLVEPMVRPPEGFEGPWTASGIQGWENVQAPSRGVACSLPGGVEIFSAPEHCSSRISGNSNGTHQPSAAVPLWSMSALQGTRGGGSILLLDSRSLCSTTADEAASDCSLRRRFLSVDDDARSNTLMYSSSGVGTPPLFFGQDPLREKGGGNSNSRLGDTNTPAMDSQANLFPGSAPSVYRAEGPCPGSSAEGAALPCRARAFTVATENLFTLHGPRRCRQGLEGAKGSTVVTLNDMAGEERAVRRTLSAAEHWSASDSGAVRTGNTGHSGPLEGENVDFSPMNKHWCCGDGVISGAGATAASEDTGAAQGSTLVGQRGWSCSDRRSAGYSELVSTVAPLPSAHLETLGEESEECESFAGADHFPKDGAVPETDPRRGPLGEYLGIHGTRGAENPSTGSRLEAQRVSPRRRVVEESFTHSPELVAAAPENGSVEVGVHPSLTAGRRADPSSTGRSAKTPTGRSSQLGERDSYRLCAGEEGPLLDRNESEEVLNARLQHPGLTTLVQMYPIADPDKQTQYEDSTIEQLTQADSRGGGMSYGERRRDLDSAKIVLGKPNSEYLSLGLSPTSPHRPEPVVWHRQGGIGANGTPILVPRELGTCPVKPRKLPQKSYELRRAVLGGSERQSALRDAGLVRMTGPHGRYERSLTEFSNQPPGETYPEVGEQAQTRGTAHDKQQAGTDSQEGRLREGRHEKDLFETGKGHLKSLLESLAARRFPRATLGEHEVLHTPATEDDSRTSQTRAVGEGHELRVTLAGAESGQDDEEDMAKEEAFVLTKSLDAEGHDHVILATSKGYSPPRTLRHHVEARHGFGGAFVRPPVVWGRQGAIGGNGTPMIVPRKLIHAVAPDRSTSASLWNGAVGHPVVTSLYGTPMTTVRSLGRRAGSDGAFSGSDLVVDGRESGSPAQTSPWDSGPAVVRTDRKADTLKVQFPVGFHGTPMTEPRRLCRG</sequence>
<feature type="region of interest" description="Disordered" evidence="1">
    <location>
        <begin position="406"/>
        <end position="439"/>
    </location>
</feature>
<dbReference type="InterPro" id="IPR013087">
    <property type="entry name" value="Znf_C2H2_type"/>
</dbReference>
<dbReference type="RefSeq" id="XP_067917784.1">
    <property type="nucleotide sequence ID" value="XM_068070241.1"/>
</dbReference>
<feature type="domain" description="C2H2-type" evidence="2">
    <location>
        <begin position="699"/>
        <end position="720"/>
    </location>
</feature>
<keyword evidence="3" id="KW-0812">Transmembrane</keyword>
<feature type="region of interest" description="Disordered" evidence="1">
    <location>
        <begin position="1540"/>
        <end position="1564"/>
    </location>
</feature>
<proteinExistence type="predicted"/>
<accession>A0A2C6KHQ3</accession>
<protein>
    <submittedName>
        <fullName evidence="3">Transmembrane protein</fullName>
    </submittedName>
</protein>
<organism evidence="3 4">
    <name type="scientific">Cystoisospora suis</name>
    <dbReference type="NCBI Taxonomy" id="483139"/>
    <lineage>
        <taxon>Eukaryota</taxon>
        <taxon>Sar</taxon>
        <taxon>Alveolata</taxon>
        <taxon>Apicomplexa</taxon>
        <taxon>Conoidasida</taxon>
        <taxon>Coccidia</taxon>
        <taxon>Eucoccidiorida</taxon>
        <taxon>Eimeriorina</taxon>
        <taxon>Sarcocystidae</taxon>
        <taxon>Cystoisospora</taxon>
    </lineage>
</organism>
<keyword evidence="3" id="KW-0472">Membrane</keyword>
<evidence type="ECO:0000256" key="1">
    <source>
        <dbReference type="SAM" id="MobiDB-lite"/>
    </source>
</evidence>
<name>A0A2C6KHQ3_9APIC</name>
<gene>
    <name evidence="3" type="ORF">CSUI_010136</name>
</gene>
<dbReference type="GeneID" id="94433452"/>
<feature type="compositionally biased region" description="Basic and acidic residues" evidence="1">
    <location>
        <begin position="918"/>
        <end position="927"/>
    </location>
</feature>
<keyword evidence="4" id="KW-1185">Reference proteome</keyword>
<dbReference type="VEuPathDB" id="ToxoDB:CSUI_010136"/>
<feature type="region of interest" description="Disordered" evidence="1">
    <location>
        <begin position="2210"/>
        <end position="2262"/>
    </location>
</feature>
<evidence type="ECO:0000313" key="4">
    <source>
        <dbReference type="Proteomes" id="UP000221165"/>
    </source>
</evidence>
<evidence type="ECO:0000313" key="3">
    <source>
        <dbReference type="EMBL" id="PHJ16052.1"/>
    </source>
</evidence>
<feature type="region of interest" description="Disordered" evidence="1">
    <location>
        <begin position="1353"/>
        <end position="1467"/>
    </location>
</feature>
<feature type="region of interest" description="Disordered" evidence="1">
    <location>
        <begin position="887"/>
        <end position="945"/>
    </location>
</feature>
<feature type="compositionally biased region" description="Polar residues" evidence="1">
    <location>
        <begin position="1404"/>
        <end position="1418"/>
    </location>
</feature>
<reference evidence="3 4" key="1">
    <citation type="journal article" date="2017" name="Int. J. Parasitol.">
        <title>The genome of the protozoan parasite Cystoisospora suis and a reverse vaccinology approach to identify vaccine candidates.</title>
        <authorList>
            <person name="Palmieri N."/>
            <person name="Shrestha A."/>
            <person name="Ruttkowski B."/>
            <person name="Beck T."/>
            <person name="Vogl C."/>
            <person name="Tomley F."/>
            <person name="Blake D.P."/>
            <person name="Joachim A."/>
        </authorList>
    </citation>
    <scope>NUCLEOTIDE SEQUENCE [LARGE SCALE GENOMIC DNA]</scope>
    <source>
        <strain evidence="3 4">Wien I</strain>
    </source>
</reference>
<dbReference type="Proteomes" id="UP000221165">
    <property type="component" value="Unassembled WGS sequence"/>
</dbReference>
<feature type="compositionally biased region" description="Low complexity" evidence="1">
    <location>
        <begin position="726"/>
        <end position="736"/>
    </location>
</feature>
<feature type="compositionally biased region" description="Polar residues" evidence="1">
    <location>
        <begin position="309"/>
        <end position="320"/>
    </location>
</feature>
<feature type="region of interest" description="Disordered" evidence="1">
    <location>
        <begin position="1"/>
        <end position="25"/>
    </location>
</feature>
<feature type="compositionally biased region" description="Polar residues" evidence="1">
    <location>
        <begin position="2021"/>
        <end position="2038"/>
    </location>
</feature>
<feature type="region of interest" description="Disordered" evidence="1">
    <location>
        <begin position="1257"/>
        <end position="1276"/>
    </location>
</feature>
<dbReference type="PROSITE" id="PS00028">
    <property type="entry name" value="ZINC_FINGER_C2H2_1"/>
    <property type="match status" value="1"/>
</dbReference>
<dbReference type="OrthoDB" id="330439at2759"/>
<evidence type="ECO:0000259" key="2">
    <source>
        <dbReference type="PROSITE" id="PS00028"/>
    </source>
</evidence>
<feature type="region of interest" description="Disordered" evidence="1">
    <location>
        <begin position="789"/>
        <end position="835"/>
    </location>
</feature>
<feature type="region of interest" description="Disordered" evidence="1">
    <location>
        <begin position="1822"/>
        <end position="1842"/>
    </location>
</feature>
<feature type="region of interest" description="Disordered" evidence="1">
    <location>
        <begin position="1960"/>
        <end position="2044"/>
    </location>
</feature>
<comment type="caution">
    <text evidence="3">The sequence shown here is derived from an EMBL/GenBank/DDBJ whole genome shotgun (WGS) entry which is preliminary data.</text>
</comment>
<feature type="compositionally biased region" description="Basic and acidic residues" evidence="1">
    <location>
        <begin position="789"/>
        <end position="800"/>
    </location>
</feature>
<feature type="region of interest" description="Disordered" evidence="1">
    <location>
        <begin position="972"/>
        <end position="1000"/>
    </location>
</feature>
<feature type="region of interest" description="Disordered" evidence="1">
    <location>
        <begin position="2459"/>
        <end position="2488"/>
    </location>
</feature>
<feature type="compositionally biased region" description="Basic and acidic residues" evidence="1">
    <location>
        <begin position="290"/>
        <end position="306"/>
    </location>
</feature>
<feature type="region of interest" description="Disordered" evidence="1">
    <location>
        <begin position="1712"/>
        <end position="1733"/>
    </location>
</feature>
<feature type="region of interest" description="Disordered" evidence="1">
    <location>
        <begin position="290"/>
        <end position="354"/>
    </location>
</feature>
<dbReference type="EMBL" id="MIGC01006716">
    <property type="protein sequence ID" value="PHJ16052.1"/>
    <property type="molecule type" value="Genomic_DNA"/>
</dbReference>
<feature type="region of interest" description="Disordered" evidence="1">
    <location>
        <begin position="726"/>
        <end position="766"/>
    </location>
</feature>